<reference evidence="1 2" key="1">
    <citation type="submission" date="2023-06" db="EMBL/GenBank/DDBJ databases">
        <title>Antibody response to the Sneathia vaginalis cytopathogenic toxin A during pregnancy.</title>
        <authorList>
            <person name="Mccoy Z.T."/>
            <person name="Serrano M.G."/>
            <person name="Spaine K."/>
            <person name="Edwards D.J."/>
            <person name="Buck G.A."/>
            <person name="Jefferson K."/>
        </authorList>
    </citation>
    <scope>NUCLEOTIDE SEQUENCE [LARGE SCALE GENOMIC DNA]</scope>
    <source>
        <strain evidence="1 2">CCUG 42621</strain>
    </source>
</reference>
<dbReference type="Pfam" id="PF03592">
    <property type="entry name" value="Terminase_2"/>
    <property type="match status" value="1"/>
</dbReference>
<dbReference type="EMBL" id="JASSPP010000007">
    <property type="protein sequence ID" value="MDK9580831.1"/>
    <property type="molecule type" value="Genomic_DNA"/>
</dbReference>
<evidence type="ECO:0000313" key="1">
    <source>
        <dbReference type="EMBL" id="MDK9580831.1"/>
    </source>
</evidence>
<protein>
    <submittedName>
        <fullName evidence="1">Terminase small subunit</fullName>
    </submittedName>
</protein>
<comment type="caution">
    <text evidence="1">The sequence shown here is derived from an EMBL/GenBank/DDBJ whole genome shotgun (WGS) entry which is preliminary data.</text>
</comment>
<dbReference type="Gene3D" id="6.10.140.2160">
    <property type="match status" value="1"/>
</dbReference>
<evidence type="ECO:0000313" key="2">
    <source>
        <dbReference type="Proteomes" id="UP001225134"/>
    </source>
</evidence>
<dbReference type="RefSeq" id="WP_285153081.1">
    <property type="nucleotide sequence ID" value="NZ_JASSPP010000007.1"/>
</dbReference>
<dbReference type="InterPro" id="IPR005335">
    <property type="entry name" value="Terminase_ssu"/>
</dbReference>
<name>A0ABT7HJY2_9FUSO</name>
<dbReference type="Proteomes" id="UP001225134">
    <property type="component" value="Unassembled WGS sequence"/>
</dbReference>
<keyword evidence="2" id="KW-1185">Reference proteome</keyword>
<organism evidence="1 2">
    <name type="scientific">Sneathia sanguinegens</name>
    <dbReference type="NCBI Taxonomy" id="40543"/>
    <lineage>
        <taxon>Bacteria</taxon>
        <taxon>Fusobacteriati</taxon>
        <taxon>Fusobacteriota</taxon>
        <taxon>Fusobacteriia</taxon>
        <taxon>Fusobacteriales</taxon>
        <taxon>Leptotrichiaceae</taxon>
        <taxon>Sneathia</taxon>
    </lineage>
</organism>
<proteinExistence type="predicted"/>
<accession>A0ABT7HJY2</accession>
<sequence length="153" mass="17191">MELLTPKKDFQKDFKTQQQKLFASYYINCGGNVSKASELVGISSSTGNNWITSPFVQNEIAVLLDSKKSKSIATNEEILELWTAIARGEIEEEEVVVEAFQGLTQARTIKRATPLAIRLKASEFLGKSMNMFRPTTQINQQMVIINNESKLED</sequence>
<gene>
    <name evidence="1" type="ORF">QQA45_04790</name>
</gene>